<feature type="compositionally biased region" description="Polar residues" evidence="1">
    <location>
        <begin position="240"/>
        <end position="252"/>
    </location>
</feature>
<sequence>MDSMRSLDTSLPRTTPRRQVQSQSQSQSQPQQPHTQQQPEDLLSAFKQAALSVTTLYKSAASLQAPARAAGYQDAVEDLLTFLDKENLGLTDGEGWRVRQWATERFEGSPSARQDSDEEEEDSHEEERAESVPAESEQKESASTEDDLATSIELPPREQDREASMHTSDNQNKSWVPSQSAFTFRSPQILPTNHDRDVNMDAVPSASDNKTQPSESTPLLQTVKVESATTPRPPRHRQNRMANQRSNNSLRSLGSAAGSKRKFPLGDFFDLSGITFDSKDGPERGSKRGRHA</sequence>
<name>A0A2K1QSD1_9PEZI</name>
<feature type="compositionally biased region" description="Polar residues" evidence="1">
    <location>
        <begin position="1"/>
        <end position="11"/>
    </location>
</feature>
<feature type="compositionally biased region" description="Low complexity" evidence="1">
    <location>
        <begin position="12"/>
        <end position="39"/>
    </location>
</feature>
<keyword evidence="3" id="KW-1185">Reference proteome</keyword>
<dbReference type="OrthoDB" id="21418at2759"/>
<dbReference type="InParanoid" id="A0A2K1QSD1"/>
<comment type="caution">
    <text evidence="2">The sequence shown here is derived from an EMBL/GenBank/DDBJ whole genome shotgun (WGS) entry which is preliminary data.</text>
</comment>
<evidence type="ECO:0000313" key="3">
    <source>
        <dbReference type="Proteomes" id="UP000243797"/>
    </source>
</evidence>
<feature type="compositionally biased region" description="Basic and acidic residues" evidence="1">
    <location>
        <begin position="277"/>
        <end position="286"/>
    </location>
</feature>
<dbReference type="Proteomes" id="UP000243797">
    <property type="component" value="Unassembled WGS sequence"/>
</dbReference>
<reference evidence="2 3" key="1">
    <citation type="submission" date="2017-06" db="EMBL/GenBank/DDBJ databases">
        <title>Draft genome sequence of a variant of Elsinoe murrayae.</title>
        <authorList>
            <person name="Cheng Q."/>
        </authorList>
    </citation>
    <scope>NUCLEOTIDE SEQUENCE [LARGE SCALE GENOMIC DNA]</scope>
    <source>
        <strain evidence="2 3">CQ-2017a</strain>
    </source>
</reference>
<dbReference type="AlphaFoldDB" id="A0A2K1QSD1"/>
<feature type="region of interest" description="Disordered" evidence="1">
    <location>
        <begin position="273"/>
        <end position="292"/>
    </location>
</feature>
<feature type="compositionally biased region" description="Basic and acidic residues" evidence="1">
    <location>
        <begin position="155"/>
        <end position="164"/>
    </location>
</feature>
<feature type="region of interest" description="Disordered" evidence="1">
    <location>
        <begin position="1"/>
        <end position="41"/>
    </location>
</feature>
<evidence type="ECO:0000313" key="2">
    <source>
        <dbReference type="EMBL" id="PNS18006.1"/>
    </source>
</evidence>
<dbReference type="PANTHER" id="PTHR38645:SF1">
    <property type="entry name" value="YALI0F12243P"/>
    <property type="match status" value="1"/>
</dbReference>
<organism evidence="2 3">
    <name type="scientific">Sphaceloma murrayae</name>
    <dbReference type="NCBI Taxonomy" id="2082308"/>
    <lineage>
        <taxon>Eukaryota</taxon>
        <taxon>Fungi</taxon>
        <taxon>Dikarya</taxon>
        <taxon>Ascomycota</taxon>
        <taxon>Pezizomycotina</taxon>
        <taxon>Dothideomycetes</taxon>
        <taxon>Dothideomycetidae</taxon>
        <taxon>Myriangiales</taxon>
        <taxon>Elsinoaceae</taxon>
        <taxon>Sphaceloma</taxon>
    </lineage>
</organism>
<feature type="compositionally biased region" description="Polar residues" evidence="1">
    <location>
        <begin position="206"/>
        <end position="220"/>
    </location>
</feature>
<feature type="compositionally biased region" description="Basic and acidic residues" evidence="1">
    <location>
        <begin position="125"/>
        <end position="142"/>
    </location>
</feature>
<evidence type="ECO:0000256" key="1">
    <source>
        <dbReference type="SAM" id="MobiDB-lite"/>
    </source>
</evidence>
<accession>A0A2K1QSD1</accession>
<dbReference type="EMBL" id="NKHZ01000047">
    <property type="protein sequence ID" value="PNS18006.1"/>
    <property type="molecule type" value="Genomic_DNA"/>
</dbReference>
<gene>
    <name evidence="2" type="ORF">CAC42_3965</name>
</gene>
<protein>
    <submittedName>
        <fullName evidence="2">Uncharacterized protein</fullName>
    </submittedName>
</protein>
<feature type="region of interest" description="Disordered" evidence="1">
    <location>
        <begin position="102"/>
        <end position="264"/>
    </location>
</feature>
<proteinExistence type="predicted"/>
<dbReference type="PANTHER" id="PTHR38645">
    <property type="entry name" value="CHROMOSOME 9, WHOLE GENOME SHOTGUN SEQUENCE"/>
    <property type="match status" value="1"/>
</dbReference>
<feature type="compositionally biased region" description="Polar residues" evidence="1">
    <location>
        <begin position="165"/>
        <end position="191"/>
    </location>
</feature>